<evidence type="ECO:0000256" key="1">
    <source>
        <dbReference type="SAM" id="SignalP"/>
    </source>
</evidence>
<dbReference type="Pfam" id="PF20569">
    <property type="entry name" value="DUF6778"/>
    <property type="match status" value="1"/>
</dbReference>
<evidence type="ECO:0000313" key="2">
    <source>
        <dbReference type="EMBL" id="MBB4021901.1"/>
    </source>
</evidence>
<feature type="signal peptide" evidence="1">
    <location>
        <begin position="1"/>
        <end position="24"/>
    </location>
</feature>
<dbReference type="InterPro" id="IPR046705">
    <property type="entry name" value="DUF6778"/>
</dbReference>
<evidence type="ECO:0008006" key="4">
    <source>
        <dbReference type="Google" id="ProtNLM"/>
    </source>
</evidence>
<protein>
    <recommendedName>
        <fullName evidence="4">Lipoprotein</fullName>
    </recommendedName>
</protein>
<dbReference type="RefSeq" id="WP_235974465.1">
    <property type="nucleotide sequence ID" value="NZ_JACIEQ010000002.1"/>
</dbReference>
<dbReference type="AlphaFoldDB" id="A0A840C7I2"/>
<proteinExistence type="predicted"/>
<reference evidence="2" key="1">
    <citation type="submission" date="2020-08" db="EMBL/GenBank/DDBJ databases">
        <title>Genomic Encyclopedia of Type Strains, Phase IV (KMG-IV): sequencing the most valuable type-strain genomes for metagenomic binning, comparative biology and taxonomic classification.</title>
        <authorList>
            <person name="Goeker M."/>
        </authorList>
    </citation>
    <scope>NUCLEOTIDE SEQUENCE [LARGE SCALE GENOMIC DNA]</scope>
    <source>
        <strain evidence="2">DSM 105040</strain>
    </source>
</reference>
<organism evidence="2 3">
    <name type="scientific">Actibacterium naphthalenivorans</name>
    <dbReference type="NCBI Taxonomy" id="1614693"/>
    <lineage>
        <taxon>Bacteria</taxon>
        <taxon>Pseudomonadati</taxon>
        <taxon>Pseudomonadota</taxon>
        <taxon>Alphaproteobacteria</taxon>
        <taxon>Rhodobacterales</taxon>
        <taxon>Roseobacteraceae</taxon>
        <taxon>Actibacterium</taxon>
    </lineage>
</organism>
<name>A0A840C7I2_9RHOB</name>
<dbReference type="PROSITE" id="PS51257">
    <property type="entry name" value="PROKAR_LIPOPROTEIN"/>
    <property type="match status" value="1"/>
</dbReference>
<dbReference type="Proteomes" id="UP000585681">
    <property type="component" value="Unassembled WGS sequence"/>
</dbReference>
<dbReference type="EMBL" id="JACIEQ010000002">
    <property type="protein sequence ID" value="MBB4021901.1"/>
    <property type="molecule type" value="Genomic_DNA"/>
</dbReference>
<keyword evidence="1" id="KW-0732">Signal</keyword>
<evidence type="ECO:0000313" key="3">
    <source>
        <dbReference type="Proteomes" id="UP000585681"/>
    </source>
</evidence>
<gene>
    <name evidence="2" type="ORF">GGR17_001710</name>
</gene>
<feature type="chain" id="PRO_5033025402" description="Lipoprotein" evidence="1">
    <location>
        <begin position="25"/>
        <end position="226"/>
    </location>
</feature>
<keyword evidence="3" id="KW-1185">Reference proteome</keyword>
<accession>A0A840C7I2</accession>
<comment type="caution">
    <text evidence="2">The sequence shown here is derived from an EMBL/GenBank/DDBJ whole genome shotgun (WGS) entry which is preliminary data.</text>
</comment>
<sequence>MKPTRMIMALTVALGLSACGSVDTAMRNATTSAPGVETAPHAQPATRADMVLSVQSEPYAVTQINVTVPETLKVSEANTYFPNADIVWREDPFGNRHEQVQAIVLDAATRGAASHDKGRPVIVDIQITRFHALTEKTRYTIGGTHDIHFYLTVRDAATGEKLERPRLIETSLKAYGGARALEAMSRGQTQKVRISDHLAALIAQELNVRSLPAPAEPLRTSALSAN</sequence>